<proteinExistence type="inferred from homology"/>
<keyword evidence="6" id="KW-0325">Glycoprotein</keyword>
<evidence type="ECO:0000256" key="6">
    <source>
        <dbReference type="ARBA" id="ARBA00023180"/>
    </source>
</evidence>
<gene>
    <name evidence="8" type="ORF">IM811_016489</name>
</gene>
<dbReference type="GO" id="GO:0006508">
    <property type="term" value="P:proteolysis"/>
    <property type="evidence" value="ECO:0007669"/>
    <property type="project" value="UniProtKB-KW"/>
</dbReference>
<comment type="similarity">
    <text evidence="1">Belongs to the peptidase S10 family.</text>
</comment>
<evidence type="ECO:0008006" key="10">
    <source>
        <dbReference type="Google" id="ProtNLM"/>
    </source>
</evidence>
<dbReference type="InterPro" id="IPR029058">
    <property type="entry name" value="AB_hydrolase_fold"/>
</dbReference>
<dbReference type="InterPro" id="IPR044053">
    <property type="entry name" value="AsaB-like"/>
</dbReference>
<dbReference type="Pfam" id="PF00450">
    <property type="entry name" value="Peptidase_S10"/>
    <property type="match status" value="1"/>
</dbReference>
<dbReference type="Proteomes" id="UP000616885">
    <property type="component" value="Unassembled WGS sequence"/>
</dbReference>
<dbReference type="GO" id="GO:0000324">
    <property type="term" value="C:fungal-type vacuole"/>
    <property type="evidence" value="ECO:0007669"/>
    <property type="project" value="TreeGrafter"/>
</dbReference>
<keyword evidence="5" id="KW-0378">Hydrolase</keyword>
<name>A0A8H7KAA1_BIOOC</name>
<comment type="caution">
    <text evidence="8">The sequence shown here is derived from an EMBL/GenBank/DDBJ whole genome shotgun (WGS) entry which is preliminary data.</text>
</comment>
<dbReference type="GO" id="GO:0016491">
    <property type="term" value="F:oxidoreductase activity"/>
    <property type="evidence" value="ECO:0007669"/>
    <property type="project" value="InterPro"/>
</dbReference>
<evidence type="ECO:0000313" key="9">
    <source>
        <dbReference type="Proteomes" id="UP000616885"/>
    </source>
</evidence>
<dbReference type="Gene3D" id="3.40.50.1820">
    <property type="entry name" value="alpha/beta hydrolase"/>
    <property type="match status" value="1"/>
</dbReference>
<dbReference type="PRINTS" id="PR00724">
    <property type="entry name" value="CRBOXYPTASEC"/>
</dbReference>
<keyword evidence="3" id="KW-0645">Protease</keyword>
<dbReference type="PANTHER" id="PTHR11802">
    <property type="entry name" value="SERINE PROTEASE FAMILY S10 SERINE CARBOXYPEPTIDASE"/>
    <property type="match status" value="1"/>
</dbReference>
<evidence type="ECO:0000256" key="3">
    <source>
        <dbReference type="ARBA" id="ARBA00022670"/>
    </source>
</evidence>
<organism evidence="8 9">
    <name type="scientific">Bionectria ochroleuca</name>
    <name type="common">Gliocladium roseum</name>
    <dbReference type="NCBI Taxonomy" id="29856"/>
    <lineage>
        <taxon>Eukaryota</taxon>
        <taxon>Fungi</taxon>
        <taxon>Dikarya</taxon>
        <taxon>Ascomycota</taxon>
        <taxon>Pezizomycotina</taxon>
        <taxon>Sordariomycetes</taxon>
        <taxon>Hypocreomycetidae</taxon>
        <taxon>Hypocreales</taxon>
        <taxon>Bionectriaceae</taxon>
        <taxon>Clonostachys</taxon>
    </lineage>
</organism>
<protein>
    <recommendedName>
        <fullName evidence="10">Carboxypeptidase</fullName>
    </recommendedName>
</protein>
<dbReference type="NCBIfam" id="NF041278">
    <property type="entry name" value="CmcJ_NvfI_EfuI"/>
    <property type="match status" value="1"/>
</dbReference>
<keyword evidence="4" id="KW-0732">Signal</keyword>
<evidence type="ECO:0000256" key="2">
    <source>
        <dbReference type="ARBA" id="ARBA00022645"/>
    </source>
</evidence>
<dbReference type="SUPFAM" id="SSF53474">
    <property type="entry name" value="alpha/beta-Hydrolases"/>
    <property type="match status" value="1"/>
</dbReference>
<evidence type="ECO:0000256" key="5">
    <source>
        <dbReference type="ARBA" id="ARBA00022801"/>
    </source>
</evidence>
<sequence>MPFLARNDVYKIEKPYGADFPVDGIKGASITNHIFDTVPINFHDARQLSVPLTLDDNGCCLIKAKTSLVAEDATNEISEAMSRFTKEVIDIVKRNFPQYVEVKFADFQVRKRSAAFPDGHGQRVEFAQPAAVPHTDFSVVGALRRMAEIFPGGEDQYIHREFDLINVWKVLKGPNNDWPLAVCDYKTVDLSADTTANDALHLTGVGENWLLHHNNKQRWYYFSSMDIDDLIVFRNTDSKGKLSLLAGLAATQFPPRPEGQKILRSKFHENVTISYKEPNICELEDSAKSYAGHVHLPPGLLNDTDGEKQDYPINTFFWFFESRSAPHDAPLAIWLNGGPGGSSLLGLFAENGPCTVKNDSTTTEYNPWSWNNFVNILYIDQPNQVGFSYDVLTNGTINPEDDTITVADFSETIPESNFTSRVGTFSSQKASNTANSTDQAAHALWHFAQIWFSEFPHYKPDDDKISLWTESYGGHYGPGFMRFFQEQNEKIANGTIEEEDAHYLHLDTLGIVNGLIDIVLQGEAWIEFPYNNTYEIQVFNESLHEALMTNWTTPGGCKDQLLACQDSLSAFDVNTINHGSVNVKELCAIEPWCDLQSVNLYNDLGHGFYDIAHPRADPFPPYHILGYLSQEHVLAAIGSPVNFTAISMTTNSIFMSTNDFIHGGFLDAMAYLLDSGVSIHMIYGDRDYACSWIGGEAASLAVPYSRQADFTNSSYGRFQISKGDDGFAGITRQLGNFSFTRLFQAGHMVPSYQPAAAYEHFMRATCHKDIFTGTAPVHDNLQNDGEVVDRWLRNPAPEWAAPQCYVLEPRTCTEEVWAKVKEGKAKIENYYVVEIIDQSEETQKERLEYDEL</sequence>
<evidence type="ECO:0000313" key="8">
    <source>
        <dbReference type="EMBL" id="KAF9748694.1"/>
    </source>
</evidence>
<dbReference type="GO" id="GO:0004185">
    <property type="term" value="F:serine-type carboxypeptidase activity"/>
    <property type="evidence" value="ECO:0007669"/>
    <property type="project" value="InterPro"/>
</dbReference>
<dbReference type="EMBL" id="JADCTT010000008">
    <property type="protein sequence ID" value="KAF9748694.1"/>
    <property type="molecule type" value="Genomic_DNA"/>
</dbReference>
<dbReference type="InterPro" id="IPR001563">
    <property type="entry name" value="Peptidase_S10"/>
</dbReference>
<evidence type="ECO:0000256" key="4">
    <source>
        <dbReference type="ARBA" id="ARBA00022729"/>
    </source>
</evidence>
<dbReference type="AlphaFoldDB" id="A0A8H7KAA1"/>
<evidence type="ECO:0000256" key="7">
    <source>
        <dbReference type="ARBA" id="ARBA00023604"/>
    </source>
</evidence>
<dbReference type="PANTHER" id="PTHR11802:SF189">
    <property type="entry name" value="CARBOXYPEPTIDASE"/>
    <property type="match status" value="1"/>
</dbReference>
<evidence type="ECO:0000256" key="1">
    <source>
        <dbReference type="ARBA" id="ARBA00009431"/>
    </source>
</evidence>
<accession>A0A8H7KAA1</accession>
<keyword evidence="2" id="KW-0121">Carboxypeptidase</keyword>
<comment type="similarity">
    <text evidence="7">Belongs to the asaB hydroxylase/desaturase family.</text>
</comment>
<reference evidence="8" key="1">
    <citation type="submission" date="2020-10" db="EMBL/GenBank/DDBJ databases">
        <title>High-Quality Genome Resource of Clonostachys rosea strain S41 by Oxford Nanopore Long-Read Sequencing.</title>
        <authorList>
            <person name="Wang H."/>
        </authorList>
    </citation>
    <scope>NUCLEOTIDE SEQUENCE</scope>
    <source>
        <strain evidence="8">S41</strain>
    </source>
</reference>